<sequence>MRTIIIKQKWSESSVSLRSGRTVNLALNESDQTPRSPTSVRTPSPANSSRPSPQPSSSSSTSSPQFKWPKRVKRPVAFSSAIYRRFEKPTPEIPMPTSTTTTCETSVPDFDQPRRQARADCKWVMSTDVEEWASGTEKSLMDLEINELWEARELVYVIEIEDTELDTISQLLNLTALVKVSMIQPASTKVVTFANAHVSFGEEMPSSSRTFRVSSPIEALLDPESGSYYDGSEFSDGDDAECRVISAKKKIQQDLSNDGSYHLK</sequence>
<feature type="compositionally biased region" description="Polar residues" evidence="1">
    <location>
        <begin position="11"/>
        <end position="31"/>
    </location>
</feature>
<evidence type="ECO:0000313" key="3">
    <source>
        <dbReference type="Proteomes" id="UP000299102"/>
    </source>
</evidence>
<feature type="region of interest" description="Disordered" evidence="1">
    <location>
        <begin position="11"/>
        <end position="71"/>
    </location>
</feature>
<proteinExistence type="predicted"/>
<reference evidence="2 3" key="1">
    <citation type="journal article" date="2019" name="Commun. Biol.">
        <title>The bagworm genome reveals a unique fibroin gene that provides high tensile strength.</title>
        <authorList>
            <person name="Kono N."/>
            <person name="Nakamura H."/>
            <person name="Ohtoshi R."/>
            <person name="Tomita M."/>
            <person name="Numata K."/>
            <person name="Arakawa K."/>
        </authorList>
    </citation>
    <scope>NUCLEOTIDE SEQUENCE [LARGE SCALE GENOMIC DNA]</scope>
</reference>
<feature type="compositionally biased region" description="Low complexity" evidence="1">
    <location>
        <begin position="33"/>
        <end position="64"/>
    </location>
</feature>
<keyword evidence="3" id="KW-1185">Reference proteome</keyword>
<dbReference type="Proteomes" id="UP000299102">
    <property type="component" value="Unassembled WGS sequence"/>
</dbReference>
<evidence type="ECO:0000313" key="2">
    <source>
        <dbReference type="EMBL" id="GBP31118.1"/>
    </source>
</evidence>
<gene>
    <name evidence="2" type="ORF">EVAR_77415_1</name>
</gene>
<organism evidence="2 3">
    <name type="scientific">Eumeta variegata</name>
    <name type="common">Bagworm moth</name>
    <name type="synonym">Eumeta japonica</name>
    <dbReference type="NCBI Taxonomy" id="151549"/>
    <lineage>
        <taxon>Eukaryota</taxon>
        <taxon>Metazoa</taxon>
        <taxon>Ecdysozoa</taxon>
        <taxon>Arthropoda</taxon>
        <taxon>Hexapoda</taxon>
        <taxon>Insecta</taxon>
        <taxon>Pterygota</taxon>
        <taxon>Neoptera</taxon>
        <taxon>Endopterygota</taxon>
        <taxon>Lepidoptera</taxon>
        <taxon>Glossata</taxon>
        <taxon>Ditrysia</taxon>
        <taxon>Tineoidea</taxon>
        <taxon>Psychidae</taxon>
        <taxon>Oiketicinae</taxon>
        <taxon>Eumeta</taxon>
    </lineage>
</organism>
<comment type="caution">
    <text evidence="2">The sequence shown here is derived from an EMBL/GenBank/DDBJ whole genome shotgun (WGS) entry which is preliminary data.</text>
</comment>
<accession>A0A4C1UXD7</accession>
<feature type="compositionally biased region" description="Low complexity" evidence="1">
    <location>
        <begin position="95"/>
        <end position="108"/>
    </location>
</feature>
<feature type="region of interest" description="Disordered" evidence="1">
    <location>
        <begin position="88"/>
        <end position="110"/>
    </location>
</feature>
<dbReference type="EMBL" id="BGZK01000241">
    <property type="protein sequence ID" value="GBP31118.1"/>
    <property type="molecule type" value="Genomic_DNA"/>
</dbReference>
<name>A0A4C1UXD7_EUMVA</name>
<evidence type="ECO:0000256" key="1">
    <source>
        <dbReference type="SAM" id="MobiDB-lite"/>
    </source>
</evidence>
<protein>
    <submittedName>
        <fullName evidence="2">Uncharacterized protein</fullName>
    </submittedName>
</protein>
<dbReference type="AlphaFoldDB" id="A0A4C1UXD7"/>